<protein>
    <submittedName>
        <fullName evidence="1">Uncharacterized protein</fullName>
    </submittedName>
</protein>
<dbReference type="AlphaFoldDB" id="A0A2P5XWL4"/>
<reference evidence="1 2" key="1">
    <citation type="submission" date="2015-01" db="EMBL/GenBank/DDBJ databases">
        <title>Genome of allotetraploid Gossypium barbadense reveals genomic plasticity and fiber elongation in cotton evolution.</title>
        <authorList>
            <person name="Chen X."/>
            <person name="Liu X."/>
            <person name="Zhao B."/>
            <person name="Zheng H."/>
            <person name="Hu Y."/>
            <person name="Lu G."/>
            <person name="Yang C."/>
            <person name="Chen J."/>
            <person name="Shan C."/>
            <person name="Zhang L."/>
            <person name="Zhou Y."/>
            <person name="Wang L."/>
            <person name="Guo W."/>
            <person name="Bai Y."/>
            <person name="Ruan J."/>
            <person name="Shangguan X."/>
            <person name="Mao Y."/>
            <person name="Jiang J."/>
            <person name="Zhu Y."/>
            <person name="Lei J."/>
            <person name="Kang H."/>
            <person name="Chen S."/>
            <person name="He X."/>
            <person name="Wang R."/>
            <person name="Wang Y."/>
            <person name="Chen J."/>
            <person name="Wang L."/>
            <person name="Yu S."/>
            <person name="Wang B."/>
            <person name="Wei J."/>
            <person name="Song S."/>
            <person name="Lu X."/>
            <person name="Gao Z."/>
            <person name="Gu W."/>
            <person name="Deng X."/>
            <person name="Ma D."/>
            <person name="Wang S."/>
            <person name="Liang W."/>
            <person name="Fang L."/>
            <person name="Cai C."/>
            <person name="Zhu X."/>
            <person name="Zhou B."/>
            <person name="Zhang Y."/>
            <person name="Chen Z."/>
            <person name="Xu S."/>
            <person name="Zhu R."/>
            <person name="Wang S."/>
            <person name="Zhang T."/>
            <person name="Zhao G."/>
        </authorList>
    </citation>
    <scope>NUCLEOTIDE SEQUENCE [LARGE SCALE GENOMIC DNA]</scope>
    <source>
        <strain evidence="2">cv. Xinhai21</strain>
        <tissue evidence="1">Leaf</tissue>
    </source>
</reference>
<sequence length="164" mass="18555">MMNEFLELEFWRIIDVRVEEDTPVALELWRTFPSGVFSSYARMSFGALSDCDKIRNSLRGALVYTIMLQGRADLRSLLPCPCLQVHACVKLTGLPMVLKHGRVARLCYFGSFAHGHVARPWLLIASRVGEEILALFSQGLRHSRVASRGMCTAYDSPVYLAVWF</sequence>
<dbReference type="Proteomes" id="UP000239757">
    <property type="component" value="Unassembled WGS sequence"/>
</dbReference>
<accession>A0A2P5XWL4</accession>
<gene>
    <name evidence="1" type="ORF">GOBAR_AA12934</name>
</gene>
<evidence type="ECO:0000313" key="2">
    <source>
        <dbReference type="Proteomes" id="UP000239757"/>
    </source>
</evidence>
<name>A0A2P5XWL4_GOSBA</name>
<proteinExistence type="predicted"/>
<evidence type="ECO:0000313" key="1">
    <source>
        <dbReference type="EMBL" id="PPS07714.1"/>
    </source>
</evidence>
<organism evidence="1 2">
    <name type="scientific">Gossypium barbadense</name>
    <name type="common">Sea Island cotton</name>
    <name type="synonym">Hibiscus barbadensis</name>
    <dbReference type="NCBI Taxonomy" id="3634"/>
    <lineage>
        <taxon>Eukaryota</taxon>
        <taxon>Viridiplantae</taxon>
        <taxon>Streptophyta</taxon>
        <taxon>Embryophyta</taxon>
        <taxon>Tracheophyta</taxon>
        <taxon>Spermatophyta</taxon>
        <taxon>Magnoliopsida</taxon>
        <taxon>eudicotyledons</taxon>
        <taxon>Gunneridae</taxon>
        <taxon>Pentapetalae</taxon>
        <taxon>rosids</taxon>
        <taxon>malvids</taxon>
        <taxon>Malvales</taxon>
        <taxon>Malvaceae</taxon>
        <taxon>Malvoideae</taxon>
        <taxon>Gossypium</taxon>
    </lineage>
</organism>
<dbReference type="EMBL" id="KZ664109">
    <property type="protein sequence ID" value="PPS07714.1"/>
    <property type="molecule type" value="Genomic_DNA"/>
</dbReference>